<name>A0ACB0IWE8_TRIPR</name>
<sequence>MARSISLVSTIFVFLLLLVATEMGPTMMAEARECESPSHAFKGVCMSDTNCASVCLTEGFSGGHCEGLRRRCFCTKPCN</sequence>
<dbReference type="EMBL" id="CASHSV030000002">
    <property type="protein sequence ID" value="CAJ2636144.1"/>
    <property type="molecule type" value="Genomic_DNA"/>
</dbReference>
<gene>
    <name evidence="1" type="ORF">MILVUS5_LOCUS6684</name>
</gene>
<reference evidence="1" key="1">
    <citation type="submission" date="2023-10" db="EMBL/GenBank/DDBJ databases">
        <authorList>
            <person name="Rodriguez Cubillos JULIANA M."/>
            <person name="De Vega J."/>
        </authorList>
    </citation>
    <scope>NUCLEOTIDE SEQUENCE</scope>
</reference>
<keyword evidence="2" id="KW-1185">Reference proteome</keyword>
<comment type="caution">
    <text evidence="1">The sequence shown here is derived from an EMBL/GenBank/DDBJ whole genome shotgun (WGS) entry which is preliminary data.</text>
</comment>
<evidence type="ECO:0000313" key="1">
    <source>
        <dbReference type="EMBL" id="CAJ2636144.1"/>
    </source>
</evidence>
<organism evidence="1 2">
    <name type="scientific">Trifolium pratense</name>
    <name type="common">Red clover</name>
    <dbReference type="NCBI Taxonomy" id="57577"/>
    <lineage>
        <taxon>Eukaryota</taxon>
        <taxon>Viridiplantae</taxon>
        <taxon>Streptophyta</taxon>
        <taxon>Embryophyta</taxon>
        <taxon>Tracheophyta</taxon>
        <taxon>Spermatophyta</taxon>
        <taxon>Magnoliopsida</taxon>
        <taxon>eudicotyledons</taxon>
        <taxon>Gunneridae</taxon>
        <taxon>Pentapetalae</taxon>
        <taxon>rosids</taxon>
        <taxon>fabids</taxon>
        <taxon>Fabales</taxon>
        <taxon>Fabaceae</taxon>
        <taxon>Papilionoideae</taxon>
        <taxon>50 kb inversion clade</taxon>
        <taxon>NPAAA clade</taxon>
        <taxon>Hologalegina</taxon>
        <taxon>IRL clade</taxon>
        <taxon>Trifolieae</taxon>
        <taxon>Trifolium</taxon>
    </lineage>
</organism>
<proteinExistence type="predicted"/>
<protein>
    <submittedName>
        <fullName evidence="1">Uncharacterized protein</fullName>
    </submittedName>
</protein>
<dbReference type="Proteomes" id="UP001177021">
    <property type="component" value="Unassembled WGS sequence"/>
</dbReference>
<accession>A0ACB0IWE8</accession>
<evidence type="ECO:0000313" key="2">
    <source>
        <dbReference type="Proteomes" id="UP001177021"/>
    </source>
</evidence>